<dbReference type="InterPro" id="IPR036388">
    <property type="entry name" value="WH-like_DNA-bd_sf"/>
</dbReference>
<feature type="domain" description="HTH rpiR-type" evidence="4">
    <location>
        <begin position="1"/>
        <end position="77"/>
    </location>
</feature>
<dbReference type="InterPro" id="IPR035472">
    <property type="entry name" value="RpiR-like_SIS"/>
</dbReference>
<dbReference type="PROSITE" id="PS51071">
    <property type="entry name" value="HTH_RPIR"/>
    <property type="match status" value="1"/>
</dbReference>
<dbReference type="PROSITE" id="PS51464">
    <property type="entry name" value="SIS"/>
    <property type="match status" value="1"/>
</dbReference>
<dbReference type="CDD" id="cd05013">
    <property type="entry name" value="SIS_RpiR"/>
    <property type="match status" value="1"/>
</dbReference>
<dbReference type="InterPro" id="IPR047640">
    <property type="entry name" value="RpiR-like"/>
</dbReference>
<dbReference type="Pfam" id="PF01418">
    <property type="entry name" value="HTH_6"/>
    <property type="match status" value="1"/>
</dbReference>
<dbReference type="Gene3D" id="1.10.10.10">
    <property type="entry name" value="Winged helix-like DNA-binding domain superfamily/Winged helix DNA-binding domain"/>
    <property type="match status" value="1"/>
</dbReference>
<dbReference type="InterPro" id="IPR000281">
    <property type="entry name" value="HTH_RpiR"/>
</dbReference>
<keyword evidence="2" id="KW-0238">DNA-binding</keyword>
<keyword evidence="1" id="KW-0805">Transcription regulation</keyword>
<evidence type="ECO:0000259" key="5">
    <source>
        <dbReference type="PROSITE" id="PS51464"/>
    </source>
</evidence>
<sequence>MNALNLIKQRFPGMSSAEKRIADVILRDPKAATGMTVNFLAAAAGVSAGTVVNFANSLGLAGFTALKINLAQNLEGFTGFSFDDVESTDSPKTALHKMAENACASFRDTLTMIDEKTLAAAARLLMEAKKIELYGAANSALVAEDAYQHLMRIGLPVYAVTDPLVSRISASHLGPGCLAVGISHWGRSRSTIEAMRTAKSRGAATLCITSYPDSPLHKLSDVGLVIVSSEVGQRREAWVSRLTHLLVLDGLCAYIGAQRGVSSIEMMDEASLLIGSQQEGSGL</sequence>
<name>A0ABR7NJ90_9FIRM</name>
<keyword evidence="3" id="KW-0804">Transcription</keyword>
<organism evidence="6 7">
    <name type="scientific">Yanshouia hominis</name>
    <dbReference type="NCBI Taxonomy" id="2763673"/>
    <lineage>
        <taxon>Bacteria</taxon>
        <taxon>Bacillati</taxon>
        <taxon>Bacillota</taxon>
        <taxon>Clostridia</taxon>
        <taxon>Eubacteriales</taxon>
        <taxon>Oscillospiraceae</taxon>
        <taxon>Yanshouia</taxon>
    </lineage>
</organism>
<dbReference type="InterPro" id="IPR001347">
    <property type="entry name" value="SIS_dom"/>
</dbReference>
<protein>
    <submittedName>
        <fullName evidence="6">MurR/RpiR family transcriptional regulator</fullName>
    </submittedName>
</protein>
<accession>A0ABR7NJ90</accession>
<dbReference type="SUPFAM" id="SSF46689">
    <property type="entry name" value="Homeodomain-like"/>
    <property type="match status" value="1"/>
</dbReference>
<evidence type="ECO:0000313" key="6">
    <source>
        <dbReference type="EMBL" id="MBC8576476.1"/>
    </source>
</evidence>
<dbReference type="InterPro" id="IPR046348">
    <property type="entry name" value="SIS_dom_sf"/>
</dbReference>
<dbReference type="InterPro" id="IPR009057">
    <property type="entry name" value="Homeodomain-like_sf"/>
</dbReference>
<dbReference type="RefSeq" id="WP_262399998.1">
    <property type="nucleotide sequence ID" value="NZ_JACRTB010000011.1"/>
</dbReference>
<dbReference type="Pfam" id="PF01380">
    <property type="entry name" value="SIS"/>
    <property type="match status" value="1"/>
</dbReference>
<feature type="domain" description="SIS" evidence="5">
    <location>
        <begin position="121"/>
        <end position="261"/>
    </location>
</feature>
<dbReference type="PANTHER" id="PTHR30514">
    <property type="entry name" value="GLUCOKINASE"/>
    <property type="match status" value="1"/>
</dbReference>
<evidence type="ECO:0000256" key="1">
    <source>
        <dbReference type="ARBA" id="ARBA00023015"/>
    </source>
</evidence>
<reference evidence="6 7" key="1">
    <citation type="submission" date="2020-08" db="EMBL/GenBank/DDBJ databases">
        <title>Genome public.</title>
        <authorList>
            <person name="Liu C."/>
            <person name="Sun Q."/>
        </authorList>
    </citation>
    <scope>NUCLEOTIDE SEQUENCE [LARGE SCALE GENOMIC DNA]</scope>
    <source>
        <strain evidence="6 7">BX1</strain>
    </source>
</reference>
<evidence type="ECO:0000256" key="3">
    <source>
        <dbReference type="ARBA" id="ARBA00023163"/>
    </source>
</evidence>
<keyword evidence="7" id="KW-1185">Reference proteome</keyword>
<evidence type="ECO:0000256" key="2">
    <source>
        <dbReference type="ARBA" id="ARBA00023125"/>
    </source>
</evidence>
<evidence type="ECO:0000259" key="4">
    <source>
        <dbReference type="PROSITE" id="PS51071"/>
    </source>
</evidence>
<dbReference type="Gene3D" id="3.40.50.10490">
    <property type="entry name" value="Glucose-6-phosphate isomerase like protein, domain 1"/>
    <property type="match status" value="1"/>
</dbReference>
<dbReference type="SUPFAM" id="SSF53697">
    <property type="entry name" value="SIS domain"/>
    <property type="match status" value="1"/>
</dbReference>
<dbReference type="Proteomes" id="UP000658131">
    <property type="component" value="Unassembled WGS sequence"/>
</dbReference>
<gene>
    <name evidence="6" type="ORF">H8717_08665</name>
</gene>
<proteinExistence type="predicted"/>
<comment type="caution">
    <text evidence="6">The sequence shown here is derived from an EMBL/GenBank/DDBJ whole genome shotgun (WGS) entry which is preliminary data.</text>
</comment>
<dbReference type="EMBL" id="JACRTB010000011">
    <property type="protein sequence ID" value="MBC8576476.1"/>
    <property type="molecule type" value="Genomic_DNA"/>
</dbReference>
<evidence type="ECO:0000313" key="7">
    <source>
        <dbReference type="Proteomes" id="UP000658131"/>
    </source>
</evidence>
<dbReference type="PANTHER" id="PTHR30514:SF1">
    <property type="entry name" value="HTH-TYPE TRANSCRIPTIONAL REGULATOR HEXR-RELATED"/>
    <property type="match status" value="1"/>
</dbReference>